<evidence type="ECO:0000313" key="2">
    <source>
        <dbReference type="EMBL" id="RQP25157.1"/>
    </source>
</evidence>
<dbReference type="OrthoDB" id="8588059at2"/>
<sequence length="397" mass="43358">MPTSTVPFKTPLGHEELRSRAQKLGQRHRTLLFLIDGRRPLAEVLMLAHKAGAATQHFEDLLRMGLVELPPDPTPPELPAIPVLTDEAALTSVELVVVPQEIPDAAGGEALPPLPPPPPPVVEVRRVAVPDLPVLRDLPEDPFERTVRQTERFIPDPAKLPVLKITAEDPFERTQRLPGPPSADAVQRRAPVPAAEAVPAVKRKPLAPALEVEPKATVLITSERLTSKAAKGRSAKSSGRKSTRHVPVLLEPVVPPQVGAVASTQGPTLIDPVLHDPAPRKPVAKPVPVEPPKPALDIHLPIADGEEARLLQRVRDHLTDALRLDAPVFSARTFMRVRSAQSRSELIDLVWEIQDHLSRRRRSPKELASLHEARELLGLGNTLVAGDDSRPDYLDDE</sequence>
<accession>A0A3N7HSA2</accession>
<proteinExistence type="predicted"/>
<dbReference type="EMBL" id="QUSW01000002">
    <property type="protein sequence ID" value="RQP25157.1"/>
    <property type="molecule type" value="Genomic_DNA"/>
</dbReference>
<protein>
    <submittedName>
        <fullName evidence="2">Uncharacterized protein</fullName>
    </submittedName>
</protein>
<gene>
    <name evidence="2" type="ORF">DZC73_09930</name>
</gene>
<evidence type="ECO:0000313" key="3">
    <source>
        <dbReference type="Proteomes" id="UP000267464"/>
    </source>
</evidence>
<reference evidence="2 3" key="2">
    <citation type="submission" date="2018-12" db="EMBL/GenBank/DDBJ databases">
        <title>Rhizobacter gummiphilus sp. nov., a rubber-degrading bacterium isolated from the soil of a botanical garden in Japan.</title>
        <authorList>
            <person name="Shunsuke S.S."/>
        </authorList>
    </citation>
    <scope>NUCLEOTIDE SEQUENCE [LARGE SCALE GENOMIC DNA]</scope>
    <source>
        <strain evidence="2 3">S-16</strain>
    </source>
</reference>
<keyword evidence="3" id="KW-1185">Reference proteome</keyword>
<dbReference type="Proteomes" id="UP000267464">
    <property type="component" value="Unassembled WGS sequence"/>
</dbReference>
<organism evidence="2 3">
    <name type="scientific">Piscinibacter terrae</name>
    <dbReference type="NCBI Taxonomy" id="2496871"/>
    <lineage>
        <taxon>Bacteria</taxon>
        <taxon>Pseudomonadati</taxon>
        <taxon>Pseudomonadota</taxon>
        <taxon>Betaproteobacteria</taxon>
        <taxon>Burkholderiales</taxon>
        <taxon>Sphaerotilaceae</taxon>
        <taxon>Piscinibacter</taxon>
    </lineage>
</organism>
<feature type="region of interest" description="Disordered" evidence="1">
    <location>
        <begin position="172"/>
        <end position="191"/>
    </location>
</feature>
<comment type="caution">
    <text evidence="2">The sequence shown here is derived from an EMBL/GenBank/DDBJ whole genome shotgun (WGS) entry which is preliminary data.</text>
</comment>
<dbReference type="AlphaFoldDB" id="A0A3N7HSA2"/>
<evidence type="ECO:0000256" key="1">
    <source>
        <dbReference type="SAM" id="MobiDB-lite"/>
    </source>
</evidence>
<reference evidence="2 3" key="1">
    <citation type="submission" date="2018-08" db="EMBL/GenBank/DDBJ databases">
        <authorList>
            <person name="Khan S.A."/>
            <person name="Jeon C.O."/>
            <person name="Chun B.H."/>
            <person name="Jeong S.E."/>
        </authorList>
    </citation>
    <scope>NUCLEOTIDE SEQUENCE [LARGE SCALE GENOMIC DNA]</scope>
    <source>
        <strain evidence="2 3">S-16</strain>
    </source>
</reference>
<name>A0A3N7HSA2_9BURK</name>
<dbReference type="RefSeq" id="WP_124540063.1">
    <property type="nucleotide sequence ID" value="NZ_QUSW01000002.1"/>
</dbReference>